<comment type="caution">
    <text evidence="1">The sequence shown here is derived from an EMBL/GenBank/DDBJ whole genome shotgun (WGS) entry which is preliminary data.</text>
</comment>
<reference evidence="1 2" key="1">
    <citation type="submission" date="2020-03" db="EMBL/GenBank/DDBJ databases">
        <title>Dissostichus mawsoni Genome sequencing and assembly.</title>
        <authorList>
            <person name="Park H."/>
        </authorList>
    </citation>
    <scope>NUCLEOTIDE SEQUENCE [LARGE SCALE GENOMIC DNA]</scope>
    <source>
        <strain evidence="1">DM0001</strain>
        <tissue evidence="1">Muscle</tissue>
    </source>
</reference>
<name>A0A7J5YP89_DISMA</name>
<dbReference type="EMBL" id="JAAKFY010000010">
    <property type="protein sequence ID" value="KAF3851362.1"/>
    <property type="molecule type" value="Genomic_DNA"/>
</dbReference>
<dbReference type="AlphaFoldDB" id="A0A7J5YP89"/>
<accession>A0A7J5YP89</accession>
<dbReference type="Proteomes" id="UP000518266">
    <property type="component" value="Unassembled WGS sequence"/>
</dbReference>
<evidence type="ECO:0000313" key="1">
    <source>
        <dbReference type="EMBL" id="KAF3851362.1"/>
    </source>
</evidence>
<organism evidence="1 2">
    <name type="scientific">Dissostichus mawsoni</name>
    <name type="common">Antarctic cod</name>
    <dbReference type="NCBI Taxonomy" id="36200"/>
    <lineage>
        <taxon>Eukaryota</taxon>
        <taxon>Metazoa</taxon>
        <taxon>Chordata</taxon>
        <taxon>Craniata</taxon>
        <taxon>Vertebrata</taxon>
        <taxon>Euteleostomi</taxon>
        <taxon>Actinopterygii</taxon>
        <taxon>Neopterygii</taxon>
        <taxon>Teleostei</taxon>
        <taxon>Neoteleostei</taxon>
        <taxon>Acanthomorphata</taxon>
        <taxon>Eupercaria</taxon>
        <taxon>Perciformes</taxon>
        <taxon>Notothenioidei</taxon>
        <taxon>Nototheniidae</taxon>
        <taxon>Dissostichus</taxon>
    </lineage>
</organism>
<evidence type="ECO:0000313" key="2">
    <source>
        <dbReference type="Proteomes" id="UP000518266"/>
    </source>
</evidence>
<sequence length="224" mass="24475">MFLVAVTLSRSGGLVTLSVIMMERNFSLSPISMALLMMATSDFTESSMSTGGMFSPPALTFDPSCDEEEVILVVSSQISRVQPAVLVEGLCCFVRHVQVAHEHVATPETYLSTPVLIRPATALLIGDALAPAAFIFSCIFSHTRGTPRKQVGRASFSVFTKEPWEKGMEIIVKMRVQHSLARRLSITASSCSSGTSSPCFMNSAHYTYREIMVKNVSKPRLKCN</sequence>
<proteinExistence type="predicted"/>
<gene>
    <name evidence="1" type="ORF">F7725_013134</name>
</gene>
<protein>
    <submittedName>
        <fullName evidence="1">Uncharacterized protein</fullName>
    </submittedName>
</protein>
<keyword evidence="2" id="KW-1185">Reference proteome</keyword>